<comment type="caution">
    <text evidence="2">The sequence shown here is derived from an EMBL/GenBank/DDBJ whole genome shotgun (WGS) entry which is preliminary data.</text>
</comment>
<dbReference type="Proteomes" id="UP000184514">
    <property type="component" value="Unassembled WGS sequence"/>
</dbReference>
<dbReference type="SUPFAM" id="SSF69618">
    <property type="entry name" value="HemD-like"/>
    <property type="match status" value="1"/>
</dbReference>
<dbReference type="AlphaFoldDB" id="A0A1L9NTD2"/>
<name>A0A1L9NTD2_9RHOB</name>
<evidence type="ECO:0000313" key="2">
    <source>
        <dbReference type="EMBL" id="OJI92517.1"/>
    </source>
</evidence>
<proteinExistence type="predicted"/>
<dbReference type="Pfam" id="PF02602">
    <property type="entry name" value="HEM4"/>
    <property type="match status" value="1"/>
</dbReference>
<reference evidence="2 3" key="1">
    <citation type="submission" date="2016-10" db="EMBL/GenBank/DDBJ databases">
        <title>Genome sequence of Planktotalea frisia SH6-1.</title>
        <authorList>
            <person name="Poehlein A."/>
            <person name="Bakenhus I."/>
            <person name="Voget S."/>
            <person name="Brinkhoff T."/>
            <person name="Simon M."/>
        </authorList>
    </citation>
    <scope>NUCLEOTIDE SEQUENCE [LARGE SCALE GENOMIC DNA]</scope>
    <source>
        <strain evidence="2 3">SH6-1</strain>
    </source>
</reference>
<dbReference type="CDD" id="cd06578">
    <property type="entry name" value="HemD"/>
    <property type="match status" value="1"/>
</dbReference>
<dbReference type="GO" id="GO:0004852">
    <property type="term" value="F:uroporphyrinogen-III synthase activity"/>
    <property type="evidence" value="ECO:0007669"/>
    <property type="project" value="InterPro"/>
</dbReference>
<dbReference type="InterPro" id="IPR036108">
    <property type="entry name" value="4pyrrol_syn_uPrphyn_synt_sf"/>
</dbReference>
<dbReference type="Gene3D" id="3.40.50.10090">
    <property type="match status" value="1"/>
</dbReference>
<accession>A0A1L9NTD2</accession>
<dbReference type="GO" id="GO:0033014">
    <property type="term" value="P:tetrapyrrole biosynthetic process"/>
    <property type="evidence" value="ECO:0007669"/>
    <property type="project" value="InterPro"/>
</dbReference>
<dbReference type="InterPro" id="IPR003754">
    <property type="entry name" value="4pyrrol_synth_uPrphyn_synth"/>
</dbReference>
<dbReference type="EMBL" id="MLCB01000177">
    <property type="protein sequence ID" value="OJI92517.1"/>
    <property type="molecule type" value="Genomic_DNA"/>
</dbReference>
<dbReference type="STRING" id="696762.PFRI_32500"/>
<protein>
    <submittedName>
        <fullName evidence="2">Uroporphyrinogen-III synthase</fullName>
    </submittedName>
</protein>
<dbReference type="RefSeq" id="WP_072631759.1">
    <property type="nucleotide sequence ID" value="NZ_MLCB01000177.1"/>
</dbReference>
<sequence length="223" mass="23686">MAQPATLLLTRPKAASERFAQQVFASLGKMPVLYAPLVKIEHLSISQMPHSGTLVFTSRNGVEAWTGAKLPCYCVGQATADRARALGFDPFVSGGTVEYLLDDLLKQRPKGAIFHIHGRHTRGKLAERLGDAGLNAQGIVGYEQRLLALPETAQDLLKGGAQVIVPLFSPRIAEHFSSFGPFGSQVKLIAISKSAAVTCRGALIAPSPNAEGMISAISTVLPT</sequence>
<evidence type="ECO:0000313" key="3">
    <source>
        <dbReference type="Proteomes" id="UP000184514"/>
    </source>
</evidence>
<feature type="domain" description="Tetrapyrrole biosynthesis uroporphyrinogen III synthase" evidence="1">
    <location>
        <begin position="32"/>
        <end position="214"/>
    </location>
</feature>
<organism evidence="2 3">
    <name type="scientific">Planktotalea frisia</name>
    <dbReference type="NCBI Taxonomy" id="696762"/>
    <lineage>
        <taxon>Bacteria</taxon>
        <taxon>Pseudomonadati</taxon>
        <taxon>Pseudomonadota</taxon>
        <taxon>Alphaproteobacteria</taxon>
        <taxon>Rhodobacterales</taxon>
        <taxon>Paracoccaceae</taxon>
        <taxon>Planktotalea</taxon>
    </lineage>
</organism>
<evidence type="ECO:0000259" key="1">
    <source>
        <dbReference type="Pfam" id="PF02602"/>
    </source>
</evidence>
<keyword evidence="3" id="KW-1185">Reference proteome</keyword>
<gene>
    <name evidence="2" type="ORF">PFRI_32500</name>
</gene>
<dbReference type="OrthoDB" id="7204250at2"/>